<organism evidence="1 2">
    <name type="scientific">Hibiscus sabdariffa</name>
    <name type="common">roselle</name>
    <dbReference type="NCBI Taxonomy" id="183260"/>
    <lineage>
        <taxon>Eukaryota</taxon>
        <taxon>Viridiplantae</taxon>
        <taxon>Streptophyta</taxon>
        <taxon>Embryophyta</taxon>
        <taxon>Tracheophyta</taxon>
        <taxon>Spermatophyta</taxon>
        <taxon>Magnoliopsida</taxon>
        <taxon>eudicotyledons</taxon>
        <taxon>Gunneridae</taxon>
        <taxon>Pentapetalae</taxon>
        <taxon>rosids</taxon>
        <taxon>malvids</taxon>
        <taxon>Malvales</taxon>
        <taxon>Malvaceae</taxon>
        <taxon>Malvoideae</taxon>
        <taxon>Hibiscus</taxon>
    </lineage>
</organism>
<dbReference type="EMBL" id="JBBPBM010000039">
    <property type="protein sequence ID" value="KAK8526232.1"/>
    <property type="molecule type" value="Genomic_DNA"/>
</dbReference>
<gene>
    <name evidence="1" type="ORF">V6N12_020711</name>
</gene>
<evidence type="ECO:0000313" key="1">
    <source>
        <dbReference type="EMBL" id="KAK8526232.1"/>
    </source>
</evidence>
<sequence>MNTYIAYNNPKRRNKRYTFALPRFIPFRKLVSQARDHDDEVVPPKKSVVSGMCDADFAQQLLRSDGFKVKVCIWSGFFVMKRRNNCLFFGS</sequence>
<dbReference type="Proteomes" id="UP001472677">
    <property type="component" value="Unassembled WGS sequence"/>
</dbReference>
<reference evidence="1 2" key="1">
    <citation type="journal article" date="2024" name="G3 (Bethesda)">
        <title>Genome assembly of Hibiscus sabdariffa L. provides insights into metabolisms of medicinal natural products.</title>
        <authorList>
            <person name="Kim T."/>
        </authorList>
    </citation>
    <scope>NUCLEOTIDE SEQUENCE [LARGE SCALE GENOMIC DNA]</scope>
    <source>
        <strain evidence="1">TK-2024</strain>
        <tissue evidence="1">Old leaves</tissue>
    </source>
</reference>
<comment type="caution">
    <text evidence="1">The sequence shown here is derived from an EMBL/GenBank/DDBJ whole genome shotgun (WGS) entry which is preliminary data.</text>
</comment>
<accession>A0ABR2D0K2</accession>
<keyword evidence="2" id="KW-1185">Reference proteome</keyword>
<name>A0ABR2D0K2_9ROSI</name>
<protein>
    <submittedName>
        <fullName evidence="1">Uncharacterized protein</fullName>
    </submittedName>
</protein>
<evidence type="ECO:0000313" key="2">
    <source>
        <dbReference type="Proteomes" id="UP001472677"/>
    </source>
</evidence>
<proteinExistence type="predicted"/>